<keyword evidence="9" id="KW-1185">Reference proteome</keyword>
<dbReference type="GO" id="GO:0009055">
    <property type="term" value="F:electron transfer activity"/>
    <property type="evidence" value="ECO:0007669"/>
    <property type="project" value="InterPro"/>
</dbReference>
<dbReference type="InterPro" id="IPR036280">
    <property type="entry name" value="Multihaem_cyt_sf"/>
</dbReference>
<dbReference type="GO" id="GO:0020037">
    <property type="term" value="F:heme binding"/>
    <property type="evidence" value="ECO:0007669"/>
    <property type="project" value="InterPro"/>
</dbReference>
<dbReference type="GO" id="GO:0046872">
    <property type="term" value="F:metal ion binding"/>
    <property type="evidence" value="ECO:0007669"/>
    <property type="project" value="UniProtKB-KW"/>
</dbReference>
<evidence type="ECO:0000313" key="10">
    <source>
        <dbReference type="Proteomes" id="UP000307706"/>
    </source>
</evidence>
<organism evidence="8 10">
    <name type="scientific">Pseudoalteromonas citrea</name>
    <dbReference type="NCBI Taxonomy" id="43655"/>
    <lineage>
        <taxon>Bacteria</taxon>
        <taxon>Pseudomonadati</taxon>
        <taxon>Pseudomonadota</taxon>
        <taxon>Gammaproteobacteria</taxon>
        <taxon>Alteromonadales</taxon>
        <taxon>Pseudoalteromonadaceae</taxon>
        <taxon>Pseudoalteromonas</taxon>
    </lineage>
</organism>
<accession>A0A5S3XLE5</accession>
<evidence type="ECO:0000313" key="7">
    <source>
        <dbReference type="EMBL" id="TMP40654.1"/>
    </source>
</evidence>
<feature type="signal peptide" evidence="5">
    <location>
        <begin position="1"/>
        <end position="19"/>
    </location>
</feature>
<reference evidence="9 10" key="2">
    <citation type="submission" date="2019-06" db="EMBL/GenBank/DDBJ databases">
        <title>Co-occurence of chitin degradation, pigmentation and bioactivity in marine Pseudoalteromonas.</title>
        <authorList>
            <person name="Sonnenschein E.C."/>
            <person name="Bech P.K."/>
        </authorList>
    </citation>
    <scope>NUCLEOTIDE SEQUENCE [LARGE SCALE GENOMIC DNA]</scope>
    <source>
        <strain evidence="10">S2231</strain>
        <strain evidence="7 9">S2233</strain>
    </source>
</reference>
<dbReference type="AlphaFoldDB" id="A0A5S3XLE5"/>
<keyword evidence="5" id="KW-0732">Signal</keyword>
<protein>
    <recommendedName>
        <fullName evidence="6">Cytochrome c domain-containing protein</fullName>
    </recommendedName>
</protein>
<dbReference type="OrthoDB" id="6315598at2"/>
<evidence type="ECO:0000256" key="4">
    <source>
        <dbReference type="PROSITE-ProRule" id="PRU00433"/>
    </source>
</evidence>
<dbReference type="InterPro" id="IPR036909">
    <property type="entry name" value="Cyt_c-like_dom_sf"/>
</dbReference>
<dbReference type="Proteomes" id="UP000307706">
    <property type="component" value="Unassembled WGS sequence"/>
</dbReference>
<evidence type="ECO:0000256" key="3">
    <source>
        <dbReference type="ARBA" id="ARBA00023004"/>
    </source>
</evidence>
<dbReference type="SUPFAM" id="SSF46626">
    <property type="entry name" value="Cytochrome c"/>
    <property type="match status" value="1"/>
</dbReference>
<dbReference type="RefSeq" id="WP_138597981.1">
    <property type="nucleotide sequence ID" value="NZ_PNCK01000070.1"/>
</dbReference>
<evidence type="ECO:0000256" key="5">
    <source>
        <dbReference type="SAM" id="SignalP"/>
    </source>
</evidence>
<sequence length="374" mass="42429">MSIRILLTLVLLYCTRVFSDTGAVQECIGCHTEQRHEPIARFSNGFGQWSDLQCVGCHTEIDEVSQTFTSGVHDSRYLSLPVTDKRLKSMKKYPLPYLKAPLNISKEPQRLNQIGLIRFLRRPPGYCKTPDSCAPPMMMVYPDISLSDLAPLKLNLSKEPISSKLIDIKAGEVLFTQRCSTCHSNDKAPYDDVALSLFSHKNIASFHVKKPQEVNEKVLDLTLNSLEATQLQAYFMRQRDQREQQLERAIPLIQKDWQAIAKKPVSYRERIYLWNDFWRDGGCVHCHGIEGRAKNKFDVSHAGLTKYLSQYKGQQIYTRLKIKHLETKFGVSAGTPGMPMTGSPMPTPLIQLIGSWLKSGCQNIQGTQLCPEKP</sequence>
<feature type="chain" id="PRO_5024366618" description="Cytochrome c domain-containing protein" evidence="5">
    <location>
        <begin position="20"/>
        <end position="374"/>
    </location>
</feature>
<dbReference type="PROSITE" id="PS51007">
    <property type="entry name" value="CYTC"/>
    <property type="match status" value="1"/>
</dbReference>
<comment type="caution">
    <text evidence="8">The sequence shown here is derived from an EMBL/GenBank/DDBJ whole genome shotgun (WGS) entry which is preliminary data.</text>
</comment>
<evidence type="ECO:0000256" key="1">
    <source>
        <dbReference type="ARBA" id="ARBA00022617"/>
    </source>
</evidence>
<evidence type="ECO:0000256" key="2">
    <source>
        <dbReference type="ARBA" id="ARBA00022723"/>
    </source>
</evidence>
<reference evidence="8 10" key="1">
    <citation type="submission" date="2017-12" db="EMBL/GenBank/DDBJ databases">
        <authorList>
            <person name="Paulsen S."/>
            <person name="Gram L.K."/>
        </authorList>
    </citation>
    <scope>NUCLEOTIDE SEQUENCE [LARGE SCALE GENOMIC DNA]</scope>
    <source>
        <strain evidence="8 10">S2231</strain>
        <strain evidence="7">S2233</strain>
    </source>
</reference>
<evidence type="ECO:0000313" key="8">
    <source>
        <dbReference type="EMBL" id="TMP56146.1"/>
    </source>
</evidence>
<keyword evidence="1 4" id="KW-0349">Heme</keyword>
<keyword evidence="2 4" id="KW-0479">Metal-binding</keyword>
<gene>
    <name evidence="8" type="ORF">CWB96_15890</name>
    <name evidence="7" type="ORF">CWB97_17445</name>
</gene>
<dbReference type="InterPro" id="IPR009056">
    <property type="entry name" value="Cyt_c-like_dom"/>
</dbReference>
<keyword evidence="3 4" id="KW-0408">Iron</keyword>
<feature type="domain" description="Cytochrome c" evidence="6">
    <location>
        <begin position="166"/>
        <end position="239"/>
    </location>
</feature>
<dbReference type="EMBL" id="PNCK01000070">
    <property type="protein sequence ID" value="TMP40654.1"/>
    <property type="molecule type" value="Genomic_DNA"/>
</dbReference>
<name>A0A5S3XLE5_9GAMM</name>
<evidence type="ECO:0000313" key="9">
    <source>
        <dbReference type="Proteomes" id="UP000305730"/>
    </source>
</evidence>
<evidence type="ECO:0000259" key="6">
    <source>
        <dbReference type="PROSITE" id="PS51007"/>
    </source>
</evidence>
<reference evidence="8" key="3">
    <citation type="submission" date="2019-09" db="EMBL/GenBank/DDBJ databases">
        <title>Co-occurence of chitin degradation, pigmentation and bioactivity in marine Pseudoalteromonas.</title>
        <authorList>
            <person name="Sonnenschein E.C."/>
            <person name="Bech P.K."/>
        </authorList>
    </citation>
    <scope>NUCLEOTIDE SEQUENCE</scope>
    <source>
        <strain evidence="8">S2231</strain>
    </source>
</reference>
<dbReference type="Proteomes" id="UP000305730">
    <property type="component" value="Unassembled WGS sequence"/>
</dbReference>
<proteinExistence type="predicted"/>
<dbReference type="EMBL" id="PNCL01000089">
    <property type="protein sequence ID" value="TMP56146.1"/>
    <property type="molecule type" value="Genomic_DNA"/>
</dbReference>
<dbReference type="SUPFAM" id="SSF48695">
    <property type="entry name" value="Multiheme cytochromes"/>
    <property type="match status" value="1"/>
</dbReference>